<name>A0A1I8FSV2_9PLAT</name>
<sequence length="279" mass="30930">CLKLWKVAHFLRRLRLKLSSLRRSVRGASFTFSGLMSADSADSTTVSRRPAASNFSRPSLASISISETGAEGLVAPDLLPHALRMPASRRYRLMTQQQHQELRLSGPSNVERYVPSQPPSLASSVAGDDLAEDQMMSMFPHHGSLHHSQHLQSQHQHHSINLLSPPTPTGGGQLLSPSIHLRPPTKRFWNRQLRARRRCSSTTCITISSSLSLCQRQLRLLNSRCTAAARRGDSAVSAHDNRAAYKDGSVPQCRGIPKAKKSTEQHYRLLDNSLYNVTS</sequence>
<reference evidence="2" key="1">
    <citation type="submission" date="2016-11" db="UniProtKB">
        <authorList>
            <consortium name="WormBaseParasite"/>
        </authorList>
    </citation>
    <scope>IDENTIFICATION</scope>
</reference>
<dbReference type="Proteomes" id="UP000095280">
    <property type="component" value="Unplaced"/>
</dbReference>
<accession>A0A1I8FSV2</accession>
<organism evidence="1 2">
    <name type="scientific">Macrostomum lignano</name>
    <dbReference type="NCBI Taxonomy" id="282301"/>
    <lineage>
        <taxon>Eukaryota</taxon>
        <taxon>Metazoa</taxon>
        <taxon>Spiralia</taxon>
        <taxon>Lophotrochozoa</taxon>
        <taxon>Platyhelminthes</taxon>
        <taxon>Rhabditophora</taxon>
        <taxon>Macrostomorpha</taxon>
        <taxon>Macrostomida</taxon>
        <taxon>Macrostomidae</taxon>
        <taxon>Macrostomum</taxon>
    </lineage>
</organism>
<dbReference type="WBParaSite" id="maker-unitig_7661-snap-gene-0.1-mRNA-1">
    <property type="protein sequence ID" value="maker-unitig_7661-snap-gene-0.1-mRNA-1"/>
    <property type="gene ID" value="maker-unitig_7661-snap-gene-0.1"/>
</dbReference>
<evidence type="ECO:0000313" key="2">
    <source>
        <dbReference type="WBParaSite" id="maker-unitig_7661-snap-gene-0.1-mRNA-1"/>
    </source>
</evidence>
<proteinExistence type="predicted"/>
<dbReference type="AlphaFoldDB" id="A0A1I8FSV2"/>
<protein>
    <submittedName>
        <fullName evidence="2">Pecanex-like protein</fullName>
    </submittedName>
</protein>
<evidence type="ECO:0000313" key="1">
    <source>
        <dbReference type="Proteomes" id="UP000095280"/>
    </source>
</evidence>
<keyword evidence="1" id="KW-1185">Reference proteome</keyword>